<evidence type="ECO:0000256" key="1">
    <source>
        <dbReference type="SAM" id="MobiDB-lite"/>
    </source>
</evidence>
<organism evidence="3 4">
    <name type="scientific">Diploscapter pachys</name>
    <dbReference type="NCBI Taxonomy" id="2018661"/>
    <lineage>
        <taxon>Eukaryota</taxon>
        <taxon>Metazoa</taxon>
        <taxon>Ecdysozoa</taxon>
        <taxon>Nematoda</taxon>
        <taxon>Chromadorea</taxon>
        <taxon>Rhabditida</taxon>
        <taxon>Rhabditina</taxon>
        <taxon>Rhabditomorpha</taxon>
        <taxon>Rhabditoidea</taxon>
        <taxon>Rhabditidae</taxon>
        <taxon>Diploscapter</taxon>
    </lineage>
</organism>
<sequence length="281" mass="31163">MTSNDEPIQCGFRVSSLVAVFASLILLTQVFSMLILIYSSWFFFFQMLLSFAMMFLLSNGIRKRRLAYITAYFIYVAMYIFWGFFLVFGTIMLMLFVSAEDTCKDKAGDGLTTITNCPTALPTKADYAIFGTACVIMSISIALAAIQLRHLFILYKYMRSQPLRDLPSYNVSYRIPVPTPCPPAYSQTQEAGPLPSKPPVYTEAVSSPSINPSASPPPAVNLTSSNLQTQNQTPNFDDPPPSYEVPPSEASDSGVHNSSEDNNMARNAENLNEMTNIDLLN</sequence>
<dbReference type="EMBL" id="LIAE01008340">
    <property type="protein sequence ID" value="PAV74374.1"/>
    <property type="molecule type" value="Genomic_DNA"/>
</dbReference>
<feature type="compositionally biased region" description="Polar residues" evidence="1">
    <location>
        <begin position="222"/>
        <end position="235"/>
    </location>
</feature>
<keyword evidence="2" id="KW-0472">Membrane</keyword>
<feature type="transmembrane region" description="Helical" evidence="2">
    <location>
        <begin position="73"/>
        <end position="97"/>
    </location>
</feature>
<feature type="transmembrane region" description="Helical" evidence="2">
    <location>
        <begin position="127"/>
        <end position="148"/>
    </location>
</feature>
<comment type="caution">
    <text evidence="3">The sequence shown here is derived from an EMBL/GenBank/DDBJ whole genome shotgun (WGS) entry which is preliminary data.</text>
</comment>
<feature type="compositionally biased region" description="Polar residues" evidence="1">
    <location>
        <begin position="250"/>
        <end position="275"/>
    </location>
</feature>
<gene>
    <name evidence="3" type="ORF">WR25_07933</name>
</gene>
<feature type="transmembrane region" description="Helical" evidence="2">
    <location>
        <begin position="12"/>
        <end position="35"/>
    </location>
</feature>
<dbReference type="OrthoDB" id="5815816at2759"/>
<protein>
    <submittedName>
        <fullName evidence="3">Uncharacterized protein</fullName>
    </submittedName>
</protein>
<dbReference type="Proteomes" id="UP000218231">
    <property type="component" value="Unassembled WGS sequence"/>
</dbReference>
<feature type="region of interest" description="Disordered" evidence="1">
    <location>
        <begin position="184"/>
        <end position="281"/>
    </location>
</feature>
<dbReference type="AlphaFoldDB" id="A0A2A2KK54"/>
<name>A0A2A2KK54_9BILA</name>
<proteinExistence type="predicted"/>
<accession>A0A2A2KK54</accession>
<reference evidence="3 4" key="1">
    <citation type="journal article" date="2017" name="Curr. Biol.">
        <title>Genome architecture and evolution of a unichromosomal asexual nematode.</title>
        <authorList>
            <person name="Fradin H."/>
            <person name="Zegar C."/>
            <person name="Gutwein M."/>
            <person name="Lucas J."/>
            <person name="Kovtun M."/>
            <person name="Corcoran D."/>
            <person name="Baugh L.R."/>
            <person name="Kiontke K."/>
            <person name="Gunsalus K."/>
            <person name="Fitch D.H."/>
            <person name="Piano F."/>
        </authorList>
    </citation>
    <scope>NUCLEOTIDE SEQUENCE [LARGE SCALE GENOMIC DNA]</scope>
    <source>
        <strain evidence="3">PF1309</strain>
    </source>
</reference>
<evidence type="ECO:0000256" key="2">
    <source>
        <dbReference type="SAM" id="Phobius"/>
    </source>
</evidence>
<feature type="transmembrane region" description="Helical" evidence="2">
    <location>
        <begin position="41"/>
        <end position="61"/>
    </location>
</feature>
<evidence type="ECO:0000313" key="4">
    <source>
        <dbReference type="Proteomes" id="UP000218231"/>
    </source>
</evidence>
<keyword evidence="2" id="KW-1133">Transmembrane helix</keyword>
<keyword evidence="2" id="KW-0812">Transmembrane</keyword>
<feature type="compositionally biased region" description="Low complexity" evidence="1">
    <location>
        <begin position="204"/>
        <end position="213"/>
    </location>
</feature>
<evidence type="ECO:0000313" key="3">
    <source>
        <dbReference type="EMBL" id="PAV74374.1"/>
    </source>
</evidence>
<keyword evidence="4" id="KW-1185">Reference proteome</keyword>